<protein>
    <submittedName>
        <fullName evidence="1">Uncharacterized protein</fullName>
    </submittedName>
</protein>
<organism evidence="1">
    <name type="scientific">marine sediment metagenome</name>
    <dbReference type="NCBI Taxonomy" id="412755"/>
    <lineage>
        <taxon>unclassified sequences</taxon>
        <taxon>metagenomes</taxon>
        <taxon>ecological metagenomes</taxon>
    </lineage>
</organism>
<comment type="caution">
    <text evidence="1">The sequence shown here is derived from an EMBL/GenBank/DDBJ whole genome shotgun (WGS) entry which is preliminary data.</text>
</comment>
<dbReference type="EMBL" id="BARS01048426">
    <property type="protein sequence ID" value="GAG36367.1"/>
    <property type="molecule type" value="Genomic_DNA"/>
</dbReference>
<proteinExistence type="predicted"/>
<name>X0XM07_9ZZZZ</name>
<evidence type="ECO:0000313" key="1">
    <source>
        <dbReference type="EMBL" id="GAG36367.1"/>
    </source>
</evidence>
<gene>
    <name evidence="1" type="ORF">S01H1_72585</name>
</gene>
<accession>X0XM07</accession>
<sequence>MPVRRILHMGFSFARFPKAAGQRRTRRRRRAFPITETELRLIAAAASIGLRRMPRKG</sequence>
<reference evidence="1" key="1">
    <citation type="journal article" date="2014" name="Front. Microbiol.">
        <title>High frequency of phylogenetically diverse reductive dehalogenase-homologous genes in deep subseafloor sedimentary metagenomes.</title>
        <authorList>
            <person name="Kawai M."/>
            <person name="Futagami T."/>
            <person name="Toyoda A."/>
            <person name="Takaki Y."/>
            <person name="Nishi S."/>
            <person name="Hori S."/>
            <person name="Arai W."/>
            <person name="Tsubouchi T."/>
            <person name="Morono Y."/>
            <person name="Uchiyama I."/>
            <person name="Ito T."/>
            <person name="Fujiyama A."/>
            <person name="Inagaki F."/>
            <person name="Takami H."/>
        </authorList>
    </citation>
    <scope>NUCLEOTIDE SEQUENCE</scope>
    <source>
        <strain evidence="1">Expedition CK06-06</strain>
    </source>
</reference>
<dbReference type="AlphaFoldDB" id="X0XM07"/>